<evidence type="ECO:0000313" key="4">
    <source>
        <dbReference type="Proteomes" id="UP001149165"/>
    </source>
</evidence>
<feature type="compositionally biased region" description="Polar residues" evidence="1">
    <location>
        <begin position="524"/>
        <end position="538"/>
    </location>
</feature>
<accession>A0A9W9JZ84</accession>
<comment type="caution">
    <text evidence="3">The sequence shown here is derived from an EMBL/GenBank/DDBJ whole genome shotgun (WGS) entry which is preliminary data.</text>
</comment>
<evidence type="ECO:0000313" key="3">
    <source>
        <dbReference type="EMBL" id="KAJ5087118.1"/>
    </source>
</evidence>
<name>A0A9W9JZ84_9EURO</name>
<dbReference type="OrthoDB" id="5279008at2759"/>
<reference evidence="3" key="2">
    <citation type="journal article" date="2023" name="IMA Fungus">
        <title>Comparative genomic study of the Penicillium genus elucidates a diverse pangenome and 15 lateral gene transfer events.</title>
        <authorList>
            <person name="Petersen C."/>
            <person name="Sorensen T."/>
            <person name="Nielsen M.R."/>
            <person name="Sondergaard T.E."/>
            <person name="Sorensen J.L."/>
            <person name="Fitzpatrick D.A."/>
            <person name="Frisvad J.C."/>
            <person name="Nielsen K.L."/>
        </authorList>
    </citation>
    <scope>NUCLEOTIDE SEQUENCE</scope>
    <source>
        <strain evidence="3">IBT 30069</strain>
    </source>
</reference>
<sequence length="556" mass="63282">MSFMSLPPEILSHICEDLEPQEWGALRITCHQIHSSTLEAYATRYFRVLPLLLTREGLDDLEDVAASETLRGWVREIRIIPNLFEGWPEYDKGRFKEPGLSHRKMQRMFRKIRGEKEESTSNNDEAELDALFDSYQAALEGHRAILDSELAVVLEKCLPRLKNVTTVCLRCYPFEFLIKANPRSFRCLGLREIKNRFNIDEMSGNIDFLGFKQNMLSMPLGLAFSQVVQGIIKSSHKVRALHTCGNMECGMNLGSIKLSESQYQSLLPLLTDLTTLHMCIRIKNDENDTFDESAFKHILNMLVTVAPKLKILTFAQWSPLEELSPLYFQDLSQNIQFSQLEELHLHSVELTVENLKRFLRTAAPTLRRLSMKNVSLTDAIIGARDPGPLTEERSSWGSSLSLDVIHKIQELWKQSFELLADSPKLQFVQLSSIGYRGREIILHDDLYLERGQLDAQPVSNAKHPVIRSEIYSDPTRGRSLNIAFSFNAETASISLKEWIMQLRMEMCNPAGRIVTRLPGTSGLSFNQEGVRSDSSTTLPPLGPGDPRPMTFVHMQQ</sequence>
<feature type="domain" description="F-box" evidence="2">
    <location>
        <begin position="1"/>
        <end position="49"/>
    </location>
</feature>
<dbReference type="Gene3D" id="3.80.10.10">
    <property type="entry name" value="Ribonuclease Inhibitor"/>
    <property type="match status" value="1"/>
</dbReference>
<keyword evidence="4" id="KW-1185">Reference proteome</keyword>
<evidence type="ECO:0000256" key="1">
    <source>
        <dbReference type="SAM" id="MobiDB-lite"/>
    </source>
</evidence>
<reference evidence="3" key="1">
    <citation type="submission" date="2022-11" db="EMBL/GenBank/DDBJ databases">
        <authorList>
            <person name="Petersen C."/>
        </authorList>
    </citation>
    <scope>NUCLEOTIDE SEQUENCE</scope>
    <source>
        <strain evidence="3">IBT 30069</strain>
    </source>
</reference>
<evidence type="ECO:0000259" key="2">
    <source>
        <dbReference type="PROSITE" id="PS50181"/>
    </source>
</evidence>
<dbReference type="AlphaFoldDB" id="A0A9W9JZ84"/>
<feature type="region of interest" description="Disordered" evidence="1">
    <location>
        <begin position="524"/>
        <end position="556"/>
    </location>
</feature>
<dbReference type="InterPro" id="IPR032675">
    <property type="entry name" value="LRR_dom_sf"/>
</dbReference>
<dbReference type="EMBL" id="JAPQKH010000007">
    <property type="protein sequence ID" value="KAJ5087118.1"/>
    <property type="molecule type" value="Genomic_DNA"/>
</dbReference>
<gene>
    <name evidence="3" type="ORF">N7456_010734</name>
</gene>
<dbReference type="PROSITE" id="PS50181">
    <property type="entry name" value="FBOX"/>
    <property type="match status" value="1"/>
</dbReference>
<organism evidence="3 4">
    <name type="scientific">Penicillium angulare</name>
    <dbReference type="NCBI Taxonomy" id="116970"/>
    <lineage>
        <taxon>Eukaryota</taxon>
        <taxon>Fungi</taxon>
        <taxon>Dikarya</taxon>
        <taxon>Ascomycota</taxon>
        <taxon>Pezizomycotina</taxon>
        <taxon>Eurotiomycetes</taxon>
        <taxon>Eurotiomycetidae</taxon>
        <taxon>Eurotiales</taxon>
        <taxon>Aspergillaceae</taxon>
        <taxon>Penicillium</taxon>
    </lineage>
</organism>
<proteinExistence type="predicted"/>
<dbReference type="Proteomes" id="UP001149165">
    <property type="component" value="Unassembled WGS sequence"/>
</dbReference>
<protein>
    <recommendedName>
        <fullName evidence="2">F-box domain-containing protein</fullName>
    </recommendedName>
</protein>
<dbReference type="InterPro" id="IPR001810">
    <property type="entry name" value="F-box_dom"/>
</dbReference>